<dbReference type="EC" id="5.2.1.8" evidence="2"/>
<dbReference type="InterPro" id="IPR002130">
    <property type="entry name" value="Cyclophilin-type_PPIase_dom"/>
</dbReference>
<dbReference type="PRINTS" id="PR00153">
    <property type="entry name" value="CSAPPISMRASE"/>
</dbReference>
<dbReference type="PANTHER" id="PTHR11071:SF561">
    <property type="entry name" value="PEPTIDYL-PROLYL CIS-TRANS ISOMERASE D-RELATED"/>
    <property type="match status" value="1"/>
</dbReference>
<dbReference type="Gene3D" id="2.40.100.10">
    <property type="entry name" value="Cyclophilin-like"/>
    <property type="match status" value="1"/>
</dbReference>
<comment type="catalytic activity">
    <reaction evidence="1">
        <text>[protein]-peptidylproline (omega=180) = [protein]-peptidylproline (omega=0)</text>
        <dbReference type="Rhea" id="RHEA:16237"/>
        <dbReference type="Rhea" id="RHEA-COMP:10747"/>
        <dbReference type="Rhea" id="RHEA-COMP:10748"/>
        <dbReference type="ChEBI" id="CHEBI:83833"/>
        <dbReference type="ChEBI" id="CHEBI:83834"/>
        <dbReference type="EC" id="5.2.1.8"/>
    </reaction>
</comment>
<proteinExistence type="predicted"/>
<comment type="caution">
    <text evidence="7">The sequence shown here is derived from an EMBL/GenBank/DDBJ whole genome shotgun (WGS) entry which is preliminary data.</text>
</comment>
<feature type="region of interest" description="Disordered" evidence="5">
    <location>
        <begin position="191"/>
        <end position="311"/>
    </location>
</feature>
<evidence type="ECO:0000313" key="7">
    <source>
        <dbReference type="EMBL" id="PVU95275.1"/>
    </source>
</evidence>
<dbReference type="OrthoDB" id="407558at2759"/>
<dbReference type="PANTHER" id="PTHR11071">
    <property type="entry name" value="PEPTIDYL-PROLYL CIS-TRANS ISOMERASE"/>
    <property type="match status" value="1"/>
</dbReference>
<accession>A0A2T9YSF2</accession>
<feature type="compositionally biased region" description="Basic residues" evidence="5">
    <location>
        <begin position="221"/>
        <end position="238"/>
    </location>
</feature>
<reference evidence="7 8" key="1">
    <citation type="journal article" date="2018" name="MBio">
        <title>Comparative Genomics Reveals the Core Gene Toolbox for the Fungus-Insect Symbiosis.</title>
        <authorList>
            <person name="Wang Y."/>
            <person name="Stata M."/>
            <person name="Wang W."/>
            <person name="Stajich J.E."/>
            <person name="White M.M."/>
            <person name="Moncalvo J.M."/>
        </authorList>
    </citation>
    <scope>NUCLEOTIDE SEQUENCE [LARGE SCALE GENOMIC DNA]</scope>
    <source>
        <strain evidence="7 8">SWE-8-4</strain>
    </source>
</reference>
<dbReference type="GO" id="GO:0003755">
    <property type="term" value="F:peptidyl-prolyl cis-trans isomerase activity"/>
    <property type="evidence" value="ECO:0007669"/>
    <property type="project" value="UniProtKB-KW"/>
</dbReference>
<feature type="compositionally biased region" description="Low complexity" evidence="5">
    <location>
        <begin position="269"/>
        <end position="287"/>
    </location>
</feature>
<feature type="compositionally biased region" description="Low complexity" evidence="5">
    <location>
        <begin position="241"/>
        <end position="253"/>
    </location>
</feature>
<sequence>MNPRVFLDFEIDNVPAGRVIFELFKAAAPITCENFRALCTGEYLDSEPSCVLHYKNVSLHRIVKGFMIQGGVLKGKSGPTNWSIHGENFNDENLDCKIDQKYLLCMANKGPNTNASQFFITTRQDCLHLDQTHFAFGKVIAGFDVIDRIENIPVKPPKNRKLVGSKPLSTILISHCGELLALKKKQPASAPLEKIKDHSGHLSTSSDTESSDSSRDSYLDKKKKHKKNRSSKKQRHSNHTSSDTESSDSSQDSYLDKKKKHKKNRSSKKYQSQSDTEISDSSSSSSSLGTRKYKSANHHKKKSNSAIDTAKASIFTPRSRWEDDRFIQSDKYSSRRDRLVVIIKLL</sequence>
<dbReference type="SUPFAM" id="SSF50891">
    <property type="entry name" value="Cyclophilin-like"/>
    <property type="match status" value="1"/>
</dbReference>
<feature type="compositionally biased region" description="Basic residues" evidence="5">
    <location>
        <begin position="291"/>
        <end position="303"/>
    </location>
</feature>
<evidence type="ECO:0000256" key="5">
    <source>
        <dbReference type="SAM" id="MobiDB-lite"/>
    </source>
</evidence>
<dbReference type="EMBL" id="MBFR01000060">
    <property type="protein sequence ID" value="PVU95275.1"/>
    <property type="molecule type" value="Genomic_DNA"/>
</dbReference>
<dbReference type="GO" id="GO:0005737">
    <property type="term" value="C:cytoplasm"/>
    <property type="evidence" value="ECO:0007669"/>
    <property type="project" value="TreeGrafter"/>
</dbReference>
<feature type="domain" description="PPIase cyclophilin-type" evidence="6">
    <location>
        <begin position="6"/>
        <end position="178"/>
    </location>
</feature>
<dbReference type="GO" id="GO:0016018">
    <property type="term" value="F:cyclosporin A binding"/>
    <property type="evidence" value="ECO:0007669"/>
    <property type="project" value="TreeGrafter"/>
</dbReference>
<evidence type="ECO:0000256" key="2">
    <source>
        <dbReference type="ARBA" id="ARBA00013194"/>
    </source>
</evidence>
<protein>
    <recommendedName>
        <fullName evidence="2">peptidylprolyl isomerase</fullName>
        <ecNumber evidence="2">5.2.1.8</ecNumber>
    </recommendedName>
</protein>
<evidence type="ECO:0000259" key="6">
    <source>
        <dbReference type="PROSITE" id="PS50072"/>
    </source>
</evidence>
<dbReference type="STRING" id="133385.A0A2T9YSF2"/>
<evidence type="ECO:0000256" key="4">
    <source>
        <dbReference type="ARBA" id="ARBA00023235"/>
    </source>
</evidence>
<dbReference type="GO" id="GO:0006457">
    <property type="term" value="P:protein folding"/>
    <property type="evidence" value="ECO:0007669"/>
    <property type="project" value="TreeGrafter"/>
</dbReference>
<gene>
    <name evidence="7" type="ORF">BB561_001911</name>
</gene>
<keyword evidence="8" id="KW-1185">Reference proteome</keyword>
<feature type="compositionally biased region" description="Basic residues" evidence="5">
    <location>
        <begin position="257"/>
        <end position="268"/>
    </location>
</feature>
<organism evidence="7 8">
    <name type="scientific">Smittium simulii</name>
    <dbReference type="NCBI Taxonomy" id="133385"/>
    <lineage>
        <taxon>Eukaryota</taxon>
        <taxon>Fungi</taxon>
        <taxon>Fungi incertae sedis</taxon>
        <taxon>Zoopagomycota</taxon>
        <taxon>Kickxellomycotina</taxon>
        <taxon>Harpellomycetes</taxon>
        <taxon>Harpellales</taxon>
        <taxon>Legeriomycetaceae</taxon>
        <taxon>Smittium</taxon>
    </lineage>
</organism>
<dbReference type="AlphaFoldDB" id="A0A2T9YSF2"/>
<dbReference type="InterPro" id="IPR029000">
    <property type="entry name" value="Cyclophilin-like_dom_sf"/>
</dbReference>
<dbReference type="Proteomes" id="UP000245383">
    <property type="component" value="Unassembled WGS sequence"/>
</dbReference>
<keyword evidence="4" id="KW-0413">Isomerase</keyword>
<name>A0A2T9YSF2_9FUNG</name>
<dbReference type="Pfam" id="PF00160">
    <property type="entry name" value="Pro_isomerase"/>
    <property type="match status" value="1"/>
</dbReference>
<evidence type="ECO:0000313" key="8">
    <source>
        <dbReference type="Proteomes" id="UP000245383"/>
    </source>
</evidence>
<evidence type="ECO:0000256" key="3">
    <source>
        <dbReference type="ARBA" id="ARBA00023110"/>
    </source>
</evidence>
<evidence type="ECO:0000256" key="1">
    <source>
        <dbReference type="ARBA" id="ARBA00000971"/>
    </source>
</evidence>
<dbReference type="PROSITE" id="PS50072">
    <property type="entry name" value="CSA_PPIASE_2"/>
    <property type="match status" value="1"/>
</dbReference>
<keyword evidence="3" id="KW-0697">Rotamase</keyword>
<dbReference type="FunFam" id="2.40.100.10:FF:000025">
    <property type="entry name" value="Peptidyl-prolyl cis-trans isomerase CYP19-2"/>
    <property type="match status" value="1"/>
</dbReference>